<dbReference type="Pfam" id="PF13671">
    <property type="entry name" value="AAA_33"/>
    <property type="match status" value="1"/>
</dbReference>
<keyword evidence="7" id="KW-1185">Reference proteome</keyword>
<proteinExistence type="predicted"/>
<evidence type="ECO:0000256" key="2">
    <source>
        <dbReference type="ARBA" id="ARBA00022737"/>
    </source>
</evidence>
<dbReference type="EMBL" id="JAAARO010000006">
    <property type="protein sequence ID" value="KAF5745944.1"/>
    <property type="molecule type" value="Genomic_DNA"/>
</dbReference>
<gene>
    <name evidence="6" type="ORF">HS088_TW06G00109</name>
</gene>
<evidence type="ECO:0000259" key="5">
    <source>
        <dbReference type="SMART" id="SM00109"/>
    </source>
</evidence>
<evidence type="ECO:0000313" key="6">
    <source>
        <dbReference type="EMBL" id="KAF5745944.1"/>
    </source>
</evidence>
<feature type="compositionally biased region" description="Basic and acidic residues" evidence="4">
    <location>
        <begin position="205"/>
        <end position="227"/>
    </location>
</feature>
<dbReference type="GO" id="GO:0046872">
    <property type="term" value="F:metal ion binding"/>
    <property type="evidence" value="ECO:0007669"/>
    <property type="project" value="UniProtKB-KW"/>
</dbReference>
<dbReference type="Proteomes" id="UP000593562">
    <property type="component" value="Unassembled WGS sequence"/>
</dbReference>
<dbReference type="SUPFAM" id="SSF52540">
    <property type="entry name" value="P-loop containing nucleoside triphosphate hydrolases"/>
    <property type="match status" value="1"/>
</dbReference>
<evidence type="ECO:0000256" key="1">
    <source>
        <dbReference type="ARBA" id="ARBA00022723"/>
    </source>
</evidence>
<dbReference type="SMART" id="SM00109">
    <property type="entry name" value="C1"/>
    <property type="match status" value="2"/>
</dbReference>
<accession>A0A7J7DI83</accession>
<keyword evidence="2" id="KW-0677">Repeat</keyword>
<keyword evidence="1" id="KW-0479">Metal-binding</keyword>
<dbReference type="SUPFAM" id="SSF57889">
    <property type="entry name" value="Cysteine-rich domain"/>
    <property type="match status" value="3"/>
</dbReference>
<sequence>MAKPKLISMKGLPCTGKTTLAKKLAVENDCLLVELDDILYPIADGSRNTLKDEVINEISYQVARNMVAKHLKMAHNVLLDCPLSHQSHFDLLRQVAVHANAELVIVECRPQDFKWKEWINQRQGTSSSSGAQFKTETWEEIKKLKGERYGDYETGNIRKVIVDTTMPSLKAFDELLSSTLPSRGKNSRRSPRSRSPSHKIKKGVRIIDSRSNRDSARRSNRDGDRRTKSGPRQVGALNHHHVLNIVNQPSQETDKRASCSGCRKSIPGDSAFYRCNQCRFQLHKSCAEAPANLERQLDEKLPFLDPETNDYRFPKKYWCGSSECEEKQFSKDCLGCLFKTQLRCGFLPPVVPNHPCHPKHPLLLHIFRGRDNKDFKCRACSERGDSVFYKCKACDIYLHVNCTLLPRIVKSKCHMDTLSLFKSSPTDDPDMYDEFYCDACERERNPKNWIYYCEGCDFATHLDCAFTYTD</sequence>
<organism evidence="6 7">
    <name type="scientific">Tripterygium wilfordii</name>
    <name type="common">Thunder God vine</name>
    <dbReference type="NCBI Taxonomy" id="458696"/>
    <lineage>
        <taxon>Eukaryota</taxon>
        <taxon>Viridiplantae</taxon>
        <taxon>Streptophyta</taxon>
        <taxon>Embryophyta</taxon>
        <taxon>Tracheophyta</taxon>
        <taxon>Spermatophyta</taxon>
        <taxon>Magnoliopsida</taxon>
        <taxon>eudicotyledons</taxon>
        <taxon>Gunneridae</taxon>
        <taxon>Pentapetalae</taxon>
        <taxon>rosids</taxon>
        <taxon>fabids</taxon>
        <taxon>Celastrales</taxon>
        <taxon>Celastraceae</taxon>
        <taxon>Tripterygium</taxon>
    </lineage>
</organism>
<dbReference type="Gene3D" id="3.40.50.300">
    <property type="entry name" value="P-loop containing nucleotide triphosphate hydrolases"/>
    <property type="match status" value="1"/>
</dbReference>
<evidence type="ECO:0000313" key="7">
    <source>
        <dbReference type="Proteomes" id="UP000593562"/>
    </source>
</evidence>
<name>A0A7J7DI83_TRIWF</name>
<dbReference type="InterPro" id="IPR046349">
    <property type="entry name" value="C1-like_sf"/>
</dbReference>
<dbReference type="PANTHER" id="PTHR46288">
    <property type="entry name" value="PHORBOL-ESTER/DAG-TYPE DOMAIN-CONTAINING PROTEIN"/>
    <property type="match status" value="1"/>
</dbReference>
<dbReference type="PANTHER" id="PTHR46288:SF27">
    <property type="entry name" value="CYSTEINE_HISTIDINE-RICH C1 DOMAIN FAMILY PROTEIN"/>
    <property type="match status" value="1"/>
</dbReference>
<evidence type="ECO:0000256" key="3">
    <source>
        <dbReference type="ARBA" id="ARBA00022833"/>
    </source>
</evidence>
<protein>
    <recommendedName>
        <fullName evidence="5">Phorbol-ester/DAG-type domain-containing protein</fullName>
    </recommendedName>
</protein>
<dbReference type="Pfam" id="PF03107">
    <property type="entry name" value="C1_2"/>
    <property type="match status" value="3"/>
</dbReference>
<evidence type="ECO:0000256" key="4">
    <source>
        <dbReference type="SAM" id="MobiDB-lite"/>
    </source>
</evidence>
<dbReference type="InterPro" id="IPR002219">
    <property type="entry name" value="PKC_DAG/PE"/>
</dbReference>
<dbReference type="InterPro" id="IPR027417">
    <property type="entry name" value="P-loop_NTPase"/>
</dbReference>
<dbReference type="InParanoid" id="A0A7J7DI83"/>
<reference evidence="6 7" key="1">
    <citation type="journal article" date="2020" name="Nat. Commun.">
        <title>Genome of Tripterygium wilfordii and identification of cytochrome P450 involved in triptolide biosynthesis.</title>
        <authorList>
            <person name="Tu L."/>
            <person name="Su P."/>
            <person name="Zhang Z."/>
            <person name="Gao L."/>
            <person name="Wang J."/>
            <person name="Hu T."/>
            <person name="Zhou J."/>
            <person name="Zhang Y."/>
            <person name="Zhao Y."/>
            <person name="Liu Y."/>
            <person name="Song Y."/>
            <person name="Tong Y."/>
            <person name="Lu Y."/>
            <person name="Yang J."/>
            <person name="Xu C."/>
            <person name="Jia M."/>
            <person name="Peters R.J."/>
            <person name="Huang L."/>
            <person name="Gao W."/>
        </authorList>
    </citation>
    <scope>NUCLEOTIDE SEQUENCE [LARGE SCALE GENOMIC DNA]</scope>
    <source>
        <strain evidence="7">cv. XIE 37</strain>
        <tissue evidence="6">Leaf</tissue>
    </source>
</reference>
<keyword evidence="3" id="KW-0862">Zinc</keyword>
<comment type="caution">
    <text evidence="6">The sequence shown here is derived from an EMBL/GenBank/DDBJ whole genome shotgun (WGS) entry which is preliminary data.</text>
</comment>
<dbReference type="InterPro" id="IPR004146">
    <property type="entry name" value="DC1"/>
</dbReference>
<dbReference type="AlphaFoldDB" id="A0A7J7DI83"/>
<feature type="region of interest" description="Disordered" evidence="4">
    <location>
        <begin position="180"/>
        <end position="240"/>
    </location>
</feature>
<feature type="domain" description="Phorbol-ester/DAG-type" evidence="5">
    <location>
        <begin position="239"/>
        <end position="292"/>
    </location>
</feature>
<dbReference type="Gene3D" id="3.30.60.20">
    <property type="match status" value="1"/>
</dbReference>
<feature type="compositionally biased region" description="Basic residues" evidence="4">
    <location>
        <begin position="185"/>
        <end position="204"/>
    </location>
</feature>
<feature type="domain" description="Phorbol-ester/DAG-type" evidence="5">
    <location>
        <begin position="363"/>
        <end position="413"/>
    </location>
</feature>